<sequence>MQALVSSSEFVKPPRKRSTRKSTFHGWTWEGVPIKKPIFIWPDKPPQVRNCYTTIRHYEGDIIRVRDSVLLRSGPKKTDLPFIAKVCDFWEAPETGTKIFLIMLNAVILLMSTSLISDVSHLTGDMMMSLLWYYRPEQTEPGRCPSHLPNEIFASKHRDVDSVACIDDKCYVLNYNEYCRYRKRQVMRSAGIRSSLTEIIVPNCLDKSLKHRLPPESVSSDIVFCCFKVYDFRQKRILKNPA</sequence>
<reference evidence="4 5" key="1">
    <citation type="journal article" date="2018" name="Gigascience">
        <title>Genomes of trombidid mites reveal novel predicted allergens and laterally-transferred genes associated with secondary metabolism.</title>
        <authorList>
            <person name="Dong X."/>
            <person name="Chaisiri K."/>
            <person name="Xia D."/>
            <person name="Armstrong S.D."/>
            <person name="Fang Y."/>
            <person name="Donnelly M.J."/>
            <person name="Kadowaki T."/>
            <person name="McGarry J.W."/>
            <person name="Darby A.C."/>
            <person name="Makepeace B.L."/>
        </authorList>
    </citation>
    <scope>NUCLEOTIDE SEQUENCE [LARGE SCALE GENOMIC DNA]</scope>
    <source>
        <strain evidence="4">UoL-WK</strain>
    </source>
</reference>
<dbReference type="EMBL" id="NCKU01005972">
    <property type="protein sequence ID" value="RWS03973.1"/>
    <property type="molecule type" value="Genomic_DNA"/>
</dbReference>
<dbReference type="PANTHER" id="PTHR46576:SF1">
    <property type="entry name" value="BROMO ADJACENT HOMOLOGY DOMAIN-CONTAINING 1 PROTEIN"/>
    <property type="match status" value="1"/>
</dbReference>
<dbReference type="Pfam" id="PF01426">
    <property type="entry name" value="BAH"/>
    <property type="match status" value="1"/>
</dbReference>
<dbReference type="PANTHER" id="PTHR46576">
    <property type="entry name" value="BROMO ADJACENT HOMOLOGY DOMAIN-CONTAINING 1 PROTEIN"/>
    <property type="match status" value="1"/>
</dbReference>
<evidence type="ECO:0000313" key="3">
    <source>
        <dbReference type="EMBL" id="RWS01176.1"/>
    </source>
</evidence>
<accession>A0A3S3NXU0</accession>
<dbReference type="GO" id="GO:0045892">
    <property type="term" value="P:negative regulation of DNA-templated transcription"/>
    <property type="evidence" value="ECO:0007669"/>
    <property type="project" value="TreeGrafter"/>
</dbReference>
<protein>
    <submittedName>
        <fullName evidence="4">Bromo adjacent domain-containing 1 protein-like protein</fullName>
    </submittedName>
</protein>
<feature type="region of interest" description="Disordered" evidence="1">
    <location>
        <begin position="1"/>
        <end position="22"/>
    </location>
</feature>
<keyword evidence="5" id="KW-1185">Reference proteome</keyword>
<dbReference type="PROSITE" id="PS51038">
    <property type="entry name" value="BAH"/>
    <property type="match status" value="1"/>
</dbReference>
<evidence type="ECO:0000313" key="5">
    <source>
        <dbReference type="Proteomes" id="UP000285301"/>
    </source>
</evidence>
<comment type="caution">
    <text evidence="4">The sequence shown here is derived from an EMBL/GenBank/DDBJ whole genome shotgun (WGS) entry which is preliminary data.</text>
</comment>
<dbReference type="GO" id="GO:0003682">
    <property type="term" value="F:chromatin binding"/>
    <property type="evidence" value="ECO:0007669"/>
    <property type="project" value="InterPro"/>
</dbReference>
<feature type="domain" description="BAH" evidence="2">
    <location>
        <begin position="61"/>
        <end position="241"/>
    </location>
</feature>
<dbReference type="OrthoDB" id="1922186at2759"/>
<gene>
    <name evidence="3" type="ORF">B4U79_09525</name>
    <name evidence="4" type="ORF">B4U79_15371</name>
</gene>
<evidence type="ECO:0000313" key="4">
    <source>
        <dbReference type="EMBL" id="RWS03973.1"/>
    </source>
</evidence>
<dbReference type="AlphaFoldDB" id="A0A3S3NXU0"/>
<dbReference type="InterPro" id="IPR053032">
    <property type="entry name" value="BAH_domain-containing"/>
</dbReference>
<reference evidence="4" key="2">
    <citation type="submission" date="2018-11" db="EMBL/GenBank/DDBJ databases">
        <title>Trombidioid mite genomics.</title>
        <authorList>
            <person name="Dong X."/>
        </authorList>
    </citation>
    <scope>NUCLEOTIDE SEQUENCE</scope>
    <source>
        <strain evidence="4">UoL-WK</strain>
    </source>
</reference>
<evidence type="ECO:0000259" key="2">
    <source>
        <dbReference type="PROSITE" id="PS51038"/>
    </source>
</evidence>
<dbReference type="GO" id="GO:0031507">
    <property type="term" value="P:heterochromatin formation"/>
    <property type="evidence" value="ECO:0007669"/>
    <property type="project" value="TreeGrafter"/>
</dbReference>
<dbReference type="GO" id="GO:0000976">
    <property type="term" value="F:transcription cis-regulatory region binding"/>
    <property type="evidence" value="ECO:0007669"/>
    <property type="project" value="TreeGrafter"/>
</dbReference>
<dbReference type="EMBL" id="NCKU01009705">
    <property type="protein sequence ID" value="RWS01176.1"/>
    <property type="molecule type" value="Genomic_DNA"/>
</dbReference>
<name>A0A3S3NXU0_9ACAR</name>
<organism evidence="4 5">
    <name type="scientific">Dinothrombium tinctorium</name>
    <dbReference type="NCBI Taxonomy" id="1965070"/>
    <lineage>
        <taxon>Eukaryota</taxon>
        <taxon>Metazoa</taxon>
        <taxon>Ecdysozoa</taxon>
        <taxon>Arthropoda</taxon>
        <taxon>Chelicerata</taxon>
        <taxon>Arachnida</taxon>
        <taxon>Acari</taxon>
        <taxon>Acariformes</taxon>
        <taxon>Trombidiformes</taxon>
        <taxon>Prostigmata</taxon>
        <taxon>Anystina</taxon>
        <taxon>Parasitengona</taxon>
        <taxon>Trombidioidea</taxon>
        <taxon>Trombidiidae</taxon>
        <taxon>Dinothrombium</taxon>
    </lineage>
</organism>
<dbReference type="GO" id="GO:0005677">
    <property type="term" value="C:chromatin silencing complex"/>
    <property type="evidence" value="ECO:0007669"/>
    <property type="project" value="TreeGrafter"/>
</dbReference>
<dbReference type="Proteomes" id="UP000285301">
    <property type="component" value="Unassembled WGS sequence"/>
</dbReference>
<proteinExistence type="predicted"/>
<dbReference type="InterPro" id="IPR001025">
    <property type="entry name" value="BAH_dom"/>
</dbReference>
<dbReference type="InterPro" id="IPR043151">
    <property type="entry name" value="BAH_sf"/>
</dbReference>
<dbReference type="Gene3D" id="2.30.30.490">
    <property type="match status" value="1"/>
</dbReference>
<feature type="compositionally biased region" description="Basic residues" evidence="1">
    <location>
        <begin position="13"/>
        <end position="22"/>
    </location>
</feature>
<dbReference type="STRING" id="1965070.A0A3S3NXU0"/>
<evidence type="ECO:0000256" key="1">
    <source>
        <dbReference type="SAM" id="MobiDB-lite"/>
    </source>
</evidence>